<dbReference type="AlphaFoldDB" id="A0A9X3AUP8"/>
<dbReference type="GO" id="GO:0008168">
    <property type="term" value="F:methyltransferase activity"/>
    <property type="evidence" value="ECO:0007669"/>
    <property type="project" value="UniProtKB-KW"/>
</dbReference>
<organism evidence="3 4">
    <name type="scientific">Shewanella holmiensis</name>
    <dbReference type="NCBI Taxonomy" id="2952222"/>
    <lineage>
        <taxon>Bacteria</taxon>
        <taxon>Pseudomonadati</taxon>
        <taxon>Pseudomonadota</taxon>
        <taxon>Gammaproteobacteria</taxon>
        <taxon>Alteromonadales</taxon>
        <taxon>Shewanellaceae</taxon>
        <taxon>Shewanella</taxon>
    </lineage>
</organism>
<evidence type="ECO:0000256" key="1">
    <source>
        <dbReference type="ARBA" id="ARBA00022679"/>
    </source>
</evidence>
<accession>A0A9X3AUP8</accession>
<reference evidence="3" key="1">
    <citation type="journal article" date="2023" name="Int. J. Syst. Evol. Microbiol.">
        <title>&lt;i&gt;Shewanella septentrionalis&lt;/i&gt; sp. nov. and &lt;i&gt;Shewanella holmiensis&lt;/i&gt; sp. nov., isolated from Baltic Sea water and sediments.</title>
        <authorList>
            <person name="Martin-Rodriguez A.J."/>
            <person name="Thorell K."/>
            <person name="Joffre E."/>
            <person name="Jensie-Markopoulos S."/>
            <person name="Moore E.R.B."/>
            <person name="Sjoling A."/>
        </authorList>
    </citation>
    <scope>NUCLEOTIDE SEQUENCE</scope>
    <source>
        <strain evidence="3">SP1S2-7</strain>
    </source>
</reference>
<proteinExistence type="predicted"/>
<keyword evidence="1" id="KW-0808">Transferase</keyword>
<dbReference type="Gene3D" id="3.40.50.150">
    <property type="entry name" value="Vaccinia Virus protein VP39"/>
    <property type="match status" value="1"/>
</dbReference>
<dbReference type="EMBL" id="JAMTCD010000008">
    <property type="protein sequence ID" value="MCT7941795.1"/>
    <property type="molecule type" value="Genomic_DNA"/>
</dbReference>
<sequence>MDLCKDYLTTNKATWNARTDIHVASKFYNIDNFLQGSSSLTEIETAELGDVTGKKLLHLQCHFGLDSLSFARKGAIVTGVDLSDKAIDKANELAAKTELNARFVCHDVCSFEHTAKANFDIVFTSFGVICWLPNLSLWAQTIADNLASGGIFYMAEFHPFHDIIEGYAYFNHQQPDVAQEGTYTENCTGEKHTVITWAHPISEVINALLCAGLQLKHFNEFDYSPYNCFAGLTQNNNHSTPRYQLLNDNIPMPLVYSLSAIKP</sequence>
<keyword evidence="3" id="KW-0489">Methyltransferase</keyword>
<dbReference type="PANTHER" id="PTHR43861">
    <property type="entry name" value="TRANS-ACONITATE 2-METHYLTRANSFERASE-RELATED"/>
    <property type="match status" value="1"/>
</dbReference>
<evidence type="ECO:0000259" key="2">
    <source>
        <dbReference type="Pfam" id="PF13649"/>
    </source>
</evidence>
<dbReference type="InterPro" id="IPR041698">
    <property type="entry name" value="Methyltransf_25"/>
</dbReference>
<evidence type="ECO:0000313" key="3">
    <source>
        <dbReference type="EMBL" id="MCT7941795.1"/>
    </source>
</evidence>
<name>A0A9X3AUP8_9GAMM</name>
<dbReference type="CDD" id="cd02440">
    <property type="entry name" value="AdoMet_MTases"/>
    <property type="match status" value="1"/>
</dbReference>
<evidence type="ECO:0000313" key="4">
    <source>
        <dbReference type="Proteomes" id="UP001155546"/>
    </source>
</evidence>
<dbReference type="InterPro" id="IPR029063">
    <property type="entry name" value="SAM-dependent_MTases_sf"/>
</dbReference>
<dbReference type="SUPFAM" id="SSF53335">
    <property type="entry name" value="S-adenosyl-L-methionine-dependent methyltransferases"/>
    <property type="match status" value="1"/>
</dbReference>
<dbReference type="RefSeq" id="WP_261298175.1">
    <property type="nucleotide sequence ID" value="NZ_JAMTCD010000008.1"/>
</dbReference>
<dbReference type="Pfam" id="PF13649">
    <property type="entry name" value="Methyltransf_25"/>
    <property type="match status" value="1"/>
</dbReference>
<protein>
    <submittedName>
        <fullName evidence="3">Class I SAM-dependent methyltransferase</fullName>
    </submittedName>
</protein>
<keyword evidence="4" id="KW-1185">Reference proteome</keyword>
<gene>
    <name evidence="3" type="ORF">NE535_08315</name>
</gene>
<dbReference type="GO" id="GO:0032259">
    <property type="term" value="P:methylation"/>
    <property type="evidence" value="ECO:0007669"/>
    <property type="project" value="UniProtKB-KW"/>
</dbReference>
<comment type="caution">
    <text evidence="3">The sequence shown here is derived from an EMBL/GenBank/DDBJ whole genome shotgun (WGS) entry which is preliminary data.</text>
</comment>
<dbReference type="Proteomes" id="UP001155546">
    <property type="component" value="Unassembled WGS sequence"/>
</dbReference>
<feature type="domain" description="Methyltransferase" evidence="2">
    <location>
        <begin position="57"/>
        <end position="150"/>
    </location>
</feature>